<gene>
    <name evidence="1" type="ORF">TraAM80_10548</name>
</gene>
<evidence type="ECO:0000313" key="1">
    <source>
        <dbReference type="EMBL" id="RNE94848.1"/>
    </source>
</evidence>
<organism evidence="1 2">
    <name type="scientific">Trypanosoma rangeli</name>
    <dbReference type="NCBI Taxonomy" id="5698"/>
    <lineage>
        <taxon>Eukaryota</taxon>
        <taxon>Discoba</taxon>
        <taxon>Euglenozoa</taxon>
        <taxon>Kinetoplastea</taxon>
        <taxon>Metakinetoplastina</taxon>
        <taxon>Trypanosomatida</taxon>
        <taxon>Trypanosomatidae</taxon>
        <taxon>Trypanosoma</taxon>
        <taxon>Herpetosoma</taxon>
    </lineage>
</organism>
<sequence length="124" mass="13103">MWKCVFSLASAPERGRVLLSLCSTEVLFRTTFVLVASVAFLCAECIGGCACGRALSPALAPPLFCFFCRVSVIFPSLFLCCSNPQATQQDSRKAAGMAVRWGAARQLRAVGLAALCCVCTGVNA</sequence>
<reference evidence="1 2" key="1">
    <citation type="journal article" date="2018" name="BMC Genomics">
        <title>Genomic comparison of Trypanosoma conorhini and Trypanosoma rangeli to Trypanosoma cruzi strains of high and low virulence.</title>
        <authorList>
            <person name="Bradwell K.R."/>
            <person name="Koparde V.N."/>
            <person name="Matveyev A.V."/>
            <person name="Serrano M.G."/>
            <person name="Alves J.M."/>
            <person name="Parikh H."/>
            <person name="Huang B."/>
            <person name="Lee V."/>
            <person name="Espinosa-Alvarez O."/>
            <person name="Ortiz P.A."/>
            <person name="Costa-Martins A.G."/>
            <person name="Teixeira M.M."/>
            <person name="Buck G.A."/>
        </authorList>
    </citation>
    <scope>NUCLEOTIDE SEQUENCE [LARGE SCALE GENOMIC DNA]</scope>
    <source>
        <strain evidence="1 2">AM80</strain>
    </source>
</reference>
<dbReference type="AlphaFoldDB" id="A0A422MNR0"/>
<keyword evidence="2" id="KW-1185">Reference proteome</keyword>
<dbReference type="RefSeq" id="XP_029232998.1">
    <property type="nucleotide sequence ID" value="XM_029387161.1"/>
</dbReference>
<dbReference type="GeneID" id="40334481"/>
<proteinExistence type="predicted"/>
<accession>A0A422MNR0</accession>
<dbReference type="EMBL" id="MKGL01001045">
    <property type="protein sequence ID" value="RNE94848.1"/>
    <property type="molecule type" value="Genomic_DNA"/>
</dbReference>
<comment type="caution">
    <text evidence="1">The sequence shown here is derived from an EMBL/GenBank/DDBJ whole genome shotgun (WGS) entry which is preliminary data.</text>
</comment>
<name>A0A422MNR0_TRYRA</name>
<dbReference type="Proteomes" id="UP000283634">
    <property type="component" value="Unassembled WGS sequence"/>
</dbReference>
<evidence type="ECO:0000313" key="2">
    <source>
        <dbReference type="Proteomes" id="UP000283634"/>
    </source>
</evidence>
<protein>
    <submittedName>
        <fullName evidence="1">Uncharacterized protein</fullName>
    </submittedName>
</protein>